<gene>
    <name evidence="2" type="ORF">K7G82_01395</name>
</gene>
<protein>
    <submittedName>
        <fullName evidence="2">Pyridoxamine 5'-phosphate oxidase family protein</fullName>
    </submittedName>
</protein>
<dbReference type="EMBL" id="JAINVV010000001">
    <property type="protein sequence ID" value="MBY8820924.1"/>
    <property type="molecule type" value="Genomic_DNA"/>
</dbReference>
<comment type="caution">
    <text evidence="2">The sequence shown here is derived from an EMBL/GenBank/DDBJ whole genome shotgun (WGS) entry which is preliminary data.</text>
</comment>
<dbReference type="Gene3D" id="2.30.110.10">
    <property type="entry name" value="Electron Transport, Fmn-binding Protein, Chain A"/>
    <property type="match status" value="1"/>
</dbReference>
<dbReference type="PANTHER" id="PTHR34818:SF1">
    <property type="entry name" value="PROTEIN BLI-3"/>
    <property type="match status" value="1"/>
</dbReference>
<keyword evidence="3" id="KW-1185">Reference proteome</keyword>
<dbReference type="RefSeq" id="WP_222988021.1">
    <property type="nucleotide sequence ID" value="NZ_JAINVV010000001.1"/>
</dbReference>
<sequence length="164" mass="18572">MPNPQELEARFWKALKSDRTMMLGLDGIADGHAQPMTGLTETDAGRGPIWFFTTRDNALVREMRLGHRAIAHFTSKGHDLFATLHGDLLIESDRGMIDRLWNRWVAAWFPGGKDDPRLELIRLDPERAQIWLDENSLFAGAKMMLGLGDPKQDYKDKVAEITLG</sequence>
<evidence type="ECO:0000259" key="1">
    <source>
        <dbReference type="Pfam" id="PF16242"/>
    </source>
</evidence>
<dbReference type="InterPro" id="IPR012349">
    <property type="entry name" value="Split_barrel_FMN-bd"/>
</dbReference>
<evidence type="ECO:0000313" key="2">
    <source>
        <dbReference type="EMBL" id="MBY8820924.1"/>
    </source>
</evidence>
<evidence type="ECO:0000313" key="3">
    <source>
        <dbReference type="Proteomes" id="UP000706039"/>
    </source>
</evidence>
<reference evidence="2 3" key="1">
    <citation type="submission" date="2021-08" db="EMBL/GenBank/DDBJ databases">
        <authorList>
            <person name="Tuo L."/>
        </authorList>
    </citation>
    <scope>NUCLEOTIDE SEQUENCE [LARGE SCALE GENOMIC DNA]</scope>
    <source>
        <strain evidence="2 3">JCM 31229</strain>
    </source>
</reference>
<dbReference type="InterPro" id="IPR038725">
    <property type="entry name" value="YdaG_split_barrel_FMN-bd"/>
</dbReference>
<feature type="domain" description="General stress protein FMN-binding split barrel" evidence="1">
    <location>
        <begin position="9"/>
        <end position="138"/>
    </location>
</feature>
<accession>A0ABS7PIZ2</accession>
<organism evidence="2 3">
    <name type="scientific">Sphingomonas colocasiae</name>
    <dbReference type="NCBI Taxonomy" id="1848973"/>
    <lineage>
        <taxon>Bacteria</taxon>
        <taxon>Pseudomonadati</taxon>
        <taxon>Pseudomonadota</taxon>
        <taxon>Alphaproteobacteria</taxon>
        <taxon>Sphingomonadales</taxon>
        <taxon>Sphingomonadaceae</taxon>
        <taxon>Sphingomonas</taxon>
    </lineage>
</organism>
<dbReference type="SUPFAM" id="SSF50475">
    <property type="entry name" value="FMN-binding split barrel"/>
    <property type="match status" value="1"/>
</dbReference>
<dbReference type="PANTHER" id="PTHR34818">
    <property type="entry name" value="PROTEIN BLI-3"/>
    <property type="match status" value="1"/>
</dbReference>
<dbReference type="InterPro" id="IPR052917">
    <property type="entry name" value="Stress-Dev_Protein"/>
</dbReference>
<dbReference type="Proteomes" id="UP000706039">
    <property type="component" value="Unassembled WGS sequence"/>
</dbReference>
<name>A0ABS7PIZ2_9SPHN</name>
<dbReference type="Pfam" id="PF16242">
    <property type="entry name" value="Pyrid_ox_like"/>
    <property type="match status" value="1"/>
</dbReference>
<proteinExistence type="predicted"/>